<dbReference type="PROSITE" id="PS51318">
    <property type="entry name" value="TAT"/>
    <property type="match status" value="1"/>
</dbReference>
<evidence type="ECO:0000313" key="4">
    <source>
        <dbReference type="Proteomes" id="UP000294980"/>
    </source>
</evidence>
<dbReference type="InterPro" id="IPR023210">
    <property type="entry name" value="NADP_OxRdtase_dom"/>
</dbReference>
<dbReference type="PANTHER" id="PTHR43312">
    <property type="entry name" value="D-THREO-ALDOSE 1-DEHYDROGENASE"/>
    <property type="match status" value="1"/>
</dbReference>
<gene>
    <name evidence="3" type="ORF">EV688_101299</name>
</gene>
<evidence type="ECO:0000313" key="3">
    <source>
        <dbReference type="EMBL" id="TCO78482.1"/>
    </source>
</evidence>
<dbReference type="EMBL" id="SLWX01000001">
    <property type="protein sequence ID" value="TCO78482.1"/>
    <property type="molecule type" value="Genomic_DNA"/>
</dbReference>
<dbReference type="OrthoDB" id="8563187at2"/>
<feature type="domain" description="NADP-dependent oxidoreductase" evidence="2">
    <location>
        <begin position="48"/>
        <end position="293"/>
    </location>
</feature>
<dbReference type="Proteomes" id="UP000294980">
    <property type="component" value="Unassembled WGS sequence"/>
</dbReference>
<keyword evidence="1" id="KW-0732">Signal</keyword>
<evidence type="ECO:0000259" key="2">
    <source>
        <dbReference type="Pfam" id="PF00248"/>
    </source>
</evidence>
<proteinExistence type="predicted"/>
<dbReference type="InterPro" id="IPR036812">
    <property type="entry name" value="NAD(P)_OxRdtase_dom_sf"/>
</dbReference>
<name>A0A4R2KZ65_9GAMM</name>
<dbReference type="Gene3D" id="3.20.20.100">
    <property type="entry name" value="NADP-dependent oxidoreductase domain"/>
    <property type="match status" value="1"/>
</dbReference>
<feature type="chain" id="PRO_5020875918" evidence="1">
    <location>
        <begin position="27"/>
        <end position="308"/>
    </location>
</feature>
<organism evidence="3 4">
    <name type="scientific">Chromatocurvus halotolerans</name>
    <dbReference type="NCBI Taxonomy" id="1132028"/>
    <lineage>
        <taxon>Bacteria</taxon>
        <taxon>Pseudomonadati</taxon>
        <taxon>Pseudomonadota</taxon>
        <taxon>Gammaproteobacteria</taxon>
        <taxon>Cellvibrionales</taxon>
        <taxon>Halieaceae</taxon>
        <taxon>Chromatocurvus</taxon>
    </lineage>
</organism>
<keyword evidence="4" id="KW-1185">Reference proteome</keyword>
<accession>A0A4R2KZ65</accession>
<feature type="signal peptide" evidence="1">
    <location>
        <begin position="1"/>
        <end position="26"/>
    </location>
</feature>
<dbReference type="Pfam" id="PF00248">
    <property type="entry name" value="Aldo_ket_red"/>
    <property type="match status" value="1"/>
</dbReference>
<dbReference type="InterPro" id="IPR053135">
    <property type="entry name" value="AKR2_Oxidoreductase"/>
</dbReference>
<dbReference type="AlphaFoldDB" id="A0A4R2KZ65"/>
<dbReference type="RefSeq" id="WP_117316643.1">
    <property type="nucleotide sequence ID" value="NZ_QQSW01000006.1"/>
</dbReference>
<dbReference type="PANTHER" id="PTHR43312:SF1">
    <property type="entry name" value="NADP-DEPENDENT OXIDOREDUCTASE DOMAIN-CONTAINING PROTEIN"/>
    <property type="match status" value="1"/>
</dbReference>
<protein>
    <submittedName>
        <fullName evidence="3">Diketogulonate reductase-like aldo/keto reductase</fullName>
    </submittedName>
</protein>
<dbReference type="CDD" id="cd19095">
    <property type="entry name" value="AKR_PA4992-like"/>
    <property type="match status" value="1"/>
</dbReference>
<evidence type="ECO:0000256" key="1">
    <source>
        <dbReference type="SAM" id="SignalP"/>
    </source>
</evidence>
<dbReference type="SUPFAM" id="SSF51430">
    <property type="entry name" value="NAD(P)-linked oxidoreductase"/>
    <property type="match status" value="1"/>
</dbReference>
<reference evidence="3 4" key="1">
    <citation type="submission" date="2019-03" db="EMBL/GenBank/DDBJ databases">
        <title>Genomic Encyclopedia of Type Strains, Phase IV (KMG-IV): sequencing the most valuable type-strain genomes for metagenomic binning, comparative biology and taxonomic classification.</title>
        <authorList>
            <person name="Goeker M."/>
        </authorList>
    </citation>
    <scope>NUCLEOTIDE SEQUENCE [LARGE SCALE GENOMIC DNA]</scope>
    <source>
        <strain evidence="3 4">DSM 23344</strain>
    </source>
</reference>
<sequence length="308" mass="34386">MTHISRRRLLGLIAAGAAGATLNPSAADVAPGMRKKPIPSSGEGIPVIGMGTWKTFNVGGDRQLRLDRTRVLGEFFRHGGGMVDCSPMYGSAGAVMGFALAQLDNTDGLFAAEKVWTNNGSDTRQQIARLESTWDIAPFDLMQIHNLVGWQAHLETVQAMKQEGSVRYIGITTSHGRRHKECERIMTREDIDFLQLTYSVTQREAERRLLPLARERGIAVIANRPYDHGPLIRRLKSREKVPEWAEQAFDCRTWADFLLRFIVSHPALTCAIPATTRVDHMNENMRAGAGPMPTPELRQRMARFIEAL</sequence>
<comment type="caution">
    <text evidence="3">The sequence shown here is derived from an EMBL/GenBank/DDBJ whole genome shotgun (WGS) entry which is preliminary data.</text>
</comment>
<dbReference type="InterPro" id="IPR006311">
    <property type="entry name" value="TAT_signal"/>
</dbReference>